<evidence type="ECO:0000313" key="3">
    <source>
        <dbReference type="Proteomes" id="UP000516260"/>
    </source>
</evidence>
<protein>
    <submittedName>
        <fullName evidence="2">Uncharacterized protein</fullName>
    </submittedName>
</protein>
<feature type="compositionally biased region" description="Basic and acidic residues" evidence="1">
    <location>
        <begin position="128"/>
        <end position="139"/>
    </location>
</feature>
<feature type="region of interest" description="Disordered" evidence="1">
    <location>
        <begin position="88"/>
        <end position="144"/>
    </location>
</feature>
<evidence type="ECO:0000313" key="2">
    <source>
        <dbReference type="EMBL" id="TNM95134.1"/>
    </source>
</evidence>
<sequence length="239" mass="26464">MKGDLTLCPCQSSAESQQATGDETGLVTRNNRLDHLEVSLRTGNQEISEEPSFGQISNVVPMGFNSLVYKSNLPPSVREGVLIKAHQGRSVSTGGRVVQEHRDAPAAVRRSRQTEGAGTELQPLNDTDETRTRREETPSRQKWTPRCITAARRRIKLCVLTVAETPKITTRHELLPLNVIDAELVITCHCQGFDGMKGEWCSTVLQCFPVPEYSVLLSPGKNDILRAKEFNNRTGLVDV</sequence>
<dbReference type="Proteomes" id="UP000516260">
    <property type="component" value="Chromosome 19"/>
</dbReference>
<comment type="caution">
    <text evidence="2">The sequence shown here is derived from an EMBL/GenBank/DDBJ whole genome shotgun (WGS) entry which is preliminary data.</text>
</comment>
<keyword evidence="3" id="KW-1185">Reference proteome</keyword>
<proteinExistence type="predicted"/>
<dbReference type="AlphaFoldDB" id="A0A4Z2BSB8"/>
<dbReference type="EMBL" id="SWLE01000011">
    <property type="protein sequence ID" value="TNM95134.1"/>
    <property type="molecule type" value="Genomic_DNA"/>
</dbReference>
<organism evidence="2 3">
    <name type="scientific">Takifugu bimaculatus</name>
    <dbReference type="NCBI Taxonomy" id="433685"/>
    <lineage>
        <taxon>Eukaryota</taxon>
        <taxon>Metazoa</taxon>
        <taxon>Chordata</taxon>
        <taxon>Craniata</taxon>
        <taxon>Vertebrata</taxon>
        <taxon>Euteleostomi</taxon>
        <taxon>Actinopterygii</taxon>
        <taxon>Neopterygii</taxon>
        <taxon>Teleostei</taxon>
        <taxon>Neoteleostei</taxon>
        <taxon>Acanthomorphata</taxon>
        <taxon>Eupercaria</taxon>
        <taxon>Tetraodontiformes</taxon>
        <taxon>Tetradontoidea</taxon>
        <taxon>Tetraodontidae</taxon>
        <taxon>Takifugu</taxon>
    </lineage>
</organism>
<evidence type="ECO:0000256" key="1">
    <source>
        <dbReference type="SAM" id="MobiDB-lite"/>
    </source>
</evidence>
<reference evidence="2 3" key="1">
    <citation type="submission" date="2019-04" db="EMBL/GenBank/DDBJ databases">
        <title>The sequence and de novo assembly of Takifugu bimaculatus genome using PacBio and Hi-C technologies.</title>
        <authorList>
            <person name="Xu P."/>
            <person name="Liu B."/>
            <person name="Zhou Z."/>
        </authorList>
    </citation>
    <scope>NUCLEOTIDE SEQUENCE [LARGE SCALE GENOMIC DNA]</scope>
    <source>
        <strain evidence="2">TB-2018</strain>
        <tissue evidence="2">Muscle</tissue>
    </source>
</reference>
<name>A0A4Z2BSB8_9TELE</name>
<accession>A0A4Z2BSB8</accession>
<gene>
    <name evidence="2" type="ORF">fugu_017893</name>
</gene>